<dbReference type="CDD" id="cd11523">
    <property type="entry name" value="NTP-PPase"/>
    <property type="match status" value="1"/>
</dbReference>
<dbReference type="GeneID" id="64823422"/>
<feature type="compositionally biased region" description="Basic and acidic residues" evidence="1">
    <location>
        <begin position="7"/>
        <end position="17"/>
    </location>
</feature>
<dbReference type="AlphaFoldDB" id="A0A495R9D8"/>
<reference evidence="2 3" key="1">
    <citation type="submission" date="2018-10" db="EMBL/GenBank/DDBJ databases">
        <title>Genomic Encyclopedia of Archaeal and Bacterial Type Strains, Phase II (KMG-II): from individual species to whole genera.</title>
        <authorList>
            <person name="Goeker M."/>
        </authorList>
    </citation>
    <scope>NUCLEOTIDE SEQUENCE [LARGE SCALE GENOMIC DNA]</scope>
    <source>
        <strain evidence="2 3">DSM 11927</strain>
    </source>
</reference>
<dbReference type="Gene3D" id="1.10.287.1080">
    <property type="entry name" value="MazG-like"/>
    <property type="match status" value="1"/>
</dbReference>
<dbReference type="Proteomes" id="UP000268233">
    <property type="component" value="Unassembled WGS sequence"/>
</dbReference>
<accession>A0A495R9D8</accession>
<evidence type="ECO:0000313" key="3">
    <source>
        <dbReference type="Proteomes" id="UP000268233"/>
    </source>
</evidence>
<evidence type="ECO:0000313" key="2">
    <source>
        <dbReference type="EMBL" id="RKS83987.1"/>
    </source>
</evidence>
<organism evidence="2 3">
    <name type="scientific">Haloarcula quadrata</name>
    <dbReference type="NCBI Taxonomy" id="182779"/>
    <lineage>
        <taxon>Archaea</taxon>
        <taxon>Methanobacteriati</taxon>
        <taxon>Methanobacteriota</taxon>
        <taxon>Stenosarchaea group</taxon>
        <taxon>Halobacteria</taxon>
        <taxon>Halobacteriales</taxon>
        <taxon>Haloarculaceae</taxon>
        <taxon>Haloarcula</taxon>
    </lineage>
</organism>
<comment type="caution">
    <text evidence="2">The sequence shown here is derived from an EMBL/GenBank/DDBJ whole genome shotgun (WGS) entry which is preliminary data.</text>
</comment>
<proteinExistence type="predicted"/>
<protein>
    <recommendedName>
        <fullName evidence="4">NTP pyrophosphatase (Non-canonical NTP hydrolase)</fullName>
    </recommendedName>
</protein>
<dbReference type="EMBL" id="RBWW01000001">
    <property type="protein sequence ID" value="RKS83987.1"/>
    <property type="molecule type" value="Genomic_DNA"/>
</dbReference>
<feature type="region of interest" description="Disordered" evidence="1">
    <location>
        <begin position="1"/>
        <end position="24"/>
    </location>
</feature>
<sequence length="127" mass="13414">MSSFGLTDEKQRGHKADVGGYPHALEMKRQQQVADVLRDSDIDTPPAYRLLDVVAELGDIAAQVNETTGYGTDLTALSIREDELGDALFALLALCEQLDVDADAALSSALAKYEGQSGTSGTPANGD</sequence>
<keyword evidence="3" id="KW-1185">Reference proteome</keyword>
<gene>
    <name evidence="2" type="ORF">BDK61_3385</name>
</gene>
<dbReference type="RefSeq" id="WP_004964032.1">
    <property type="nucleotide sequence ID" value="NZ_RBWW01000001.1"/>
</dbReference>
<name>A0A495R9D8_9EURY</name>
<dbReference type="SUPFAM" id="SSF101386">
    <property type="entry name" value="all-alpha NTP pyrophosphatases"/>
    <property type="match status" value="1"/>
</dbReference>
<evidence type="ECO:0008006" key="4">
    <source>
        <dbReference type="Google" id="ProtNLM"/>
    </source>
</evidence>
<evidence type="ECO:0000256" key="1">
    <source>
        <dbReference type="SAM" id="MobiDB-lite"/>
    </source>
</evidence>